<gene>
    <name evidence="4" type="ORF">H0921_10495</name>
</gene>
<dbReference type="RefSeq" id="WP_194538018.1">
    <property type="nucleotide sequence ID" value="NZ_JACEFB010000006.1"/>
</dbReference>
<accession>A0A7V8VEJ8</accession>
<proteinExistence type="predicted"/>
<feature type="compositionally biased region" description="Pro residues" evidence="2">
    <location>
        <begin position="249"/>
        <end position="268"/>
    </location>
</feature>
<feature type="transmembrane region" description="Helical" evidence="3">
    <location>
        <begin position="22"/>
        <end position="40"/>
    </location>
</feature>
<keyword evidence="5" id="KW-1185">Reference proteome</keyword>
<keyword evidence="3" id="KW-0812">Transmembrane</keyword>
<protein>
    <submittedName>
        <fullName evidence="4">Uncharacterized protein</fullName>
    </submittedName>
</protein>
<evidence type="ECO:0000313" key="4">
    <source>
        <dbReference type="EMBL" id="MBA2226589.1"/>
    </source>
</evidence>
<name>A0A7V8VEJ8_9BACT</name>
<keyword evidence="1" id="KW-0175">Coiled coil</keyword>
<reference evidence="4 5" key="1">
    <citation type="submission" date="2020-07" db="EMBL/GenBank/DDBJ databases">
        <title>Thermogemmata thermophila gen. nov., sp. nov., a novel moderate thermophilic planctomycete from a Kamchatka hot spring.</title>
        <authorList>
            <person name="Elcheninov A.G."/>
            <person name="Podosokorskaya O.A."/>
            <person name="Kovaleva O.L."/>
            <person name="Novikov A."/>
            <person name="Bonch-Osmolovskaya E.A."/>
            <person name="Toshchakov S.V."/>
            <person name="Kublanov I.V."/>
        </authorList>
    </citation>
    <scope>NUCLEOTIDE SEQUENCE [LARGE SCALE GENOMIC DNA]</scope>
    <source>
        <strain evidence="4 5">2918</strain>
    </source>
</reference>
<evidence type="ECO:0000256" key="3">
    <source>
        <dbReference type="SAM" id="Phobius"/>
    </source>
</evidence>
<keyword evidence="3" id="KW-1133">Transmembrane helix</keyword>
<feature type="coiled-coil region" evidence="1">
    <location>
        <begin position="46"/>
        <end position="80"/>
    </location>
</feature>
<evidence type="ECO:0000313" key="5">
    <source>
        <dbReference type="Proteomes" id="UP000542342"/>
    </source>
</evidence>
<comment type="caution">
    <text evidence="4">The sequence shown here is derived from an EMBL/GenBank/DDBJ whole genome shotgun (WGS) entry which is preliminary data.</text>
</comment>
<evidence type="ECO:0000256" key="1">
    <source>
        <dbReference type="SAM" id="Coils"/>
    </source>
</evidence>
<keyword evidence="3" id="KW-0472">Membrane</keyword>
<dbReference type="AlphaFoldDB" id="A0A7V8VEJ8"/>
<dbReference type="Proteomes" id="UP000542342">
    <property type="component" value="Unassembled WGS sequence"/>
</dbReference>
<evidence type="ECO:0000256" key="2">
    <source>
        <dbReference type="SAM" id="MobiDB-lite"/>
    </source>
</evidence>
<sequence length="305" mass="33610">MREEISNCRTFGGYCYTGSQAFYRWLILVCTAALLVSAACRPHKRYDLLEAELRQRERELAETRSALEQARHLNEAYARQLPCPHPAGAVTGSTAPPSSIPLRQVTLARGTGGIDEDGAPGDEALMVVVAPKDEDDAVVKVPGRVEVWLWEVAPSGQKEFLGSWAISPERLRPTWRQGWISSGYFLSLPWPRYPRYERLRIAVRFTALDGRVFETDRDIRIKPVPTPVLPPQPGSPLPPPPVSGQQPLFPEPLPPGTPPPVEELPPPGSMSFDRVPSPQGGVGTFPLFSVSPHCFLHSPSSCHSL</sequence>
<dbReference type="EMBL" id="JACEFB010000006">
    <property type="protein sequence ID" value="MBA2226589.1"/>
    <property type="molecule type" value="Genomic_DNA"/>
</dbReference>
<feature type="compositionally biased region" description="Pro residues" evidence="2">
    <location>
        <begin position="224"/>
        <end position="242"/>
    </location>
</feature>
<feature type="region of interest" description="Disordered" evidence="2">
    <location>
        <begin position="223"/>
        <end position="277"/>
    </location>
</feature>
<organism evidence="4 5">
    <name type="scientific">Thermogemmata fonticola</name>
    <dbReference type="NCBI Taxonomy" id="2755323"/>
    <lineage>
        <taxon>Bacteria</taxon>
        <taxon>Pseudomonadati</taxon>
        <taxon>Planctomycetota</taxon>
        <taxon>Planctomycetia</taxon>
        <taxon>Gemmatales</taxon>
        <taxon>Gemmataceae</taxon>
        <taxon>Thermogemmata</taxon>
    </lineage>
</organism>